<keyword evidence="1 4" id="KW-0645">Protease</keyword>
<organism evidence="6 7">
    <name type="scientific">Falsibacillus pallidus</name>
    <dbReference type="NCBI Taxonomy" id="493781"/>
    <lineage>
        <taxon>Bacteria</taxon>
        <taxon>Bacillati</taxon>
        <taxon>Bacillota</taxon>
        <taxon>Bacilli</taxon>
        <taxon>Bacillales</taxon>
        <taxon>Bacillaceae</taxon>
        <taxon>Falsibacillus</taxon>
    </lineage>
</organism>
<evidence type="ECO:0000256" key="2">
    <source>
        <dbReference type="ARBA" id="ARBA00022801"/>
    </source>
</evidence>
<dbReference type="EC" id="3.4.24.78" evidence="4"/>
<dbReference type="HAMAP" id="MF_00626">
    <property type="entry name" value="Germination_prot"/>
    <property type="match status" value="1"/>
</dbReference>
<protein>
    <recommendedName>
        <fullName evidence="4">Germination protease</fullName>
        <ecNumber evidence="4">3.4.24.78</ecNumber>
    </recommendedName>
    <alternativeName>
        <fullName evidence="4">GPR endopeptidase</fullName>
    </alternativeName>
    <alternativeName>
        <fullName evidence="4">Germination proteinase</fullName>
    </alternativeName>
    <alternativeName>
        <fullName evidence="4">Spore protease</fullName>
    </alternativeName>
</protein>
<evidence type="ECO:0000256" key="4">
    <source>
        <dbReference type="HAMAP-Rule" id="MF_00626"/>
    </source>
</evidence>
<dbReference type="OrthoDB" id="9777293at2"/>
<feature type="region of interest" description="Disordered" evidence="5">
    <location>
        <begin position="275"/>
        <end position="298"/>
    </location>
</feature>
<comment type="function">
    <text evidence="4">Initiates the rapid degradation of small, acid-soluble proteins during spore germination.</text>
</comment>
<dbReference type="GO" id="GO:0004222">
    <property type="term" value="F:metalloendopeptidase activity"/>
    <property type="evidence" value="ECO:0007669"/>
    <property type="project" value="UniProtKB-UniRule"/>
</dbReference>
<keyword evidence="3 4" id="KW-0865">Zymogen</keyword>
<dbReference type="AlphaFoldDB" id="A0A370GK64"/>
<comment type="PTM">
    <text evidence="4">Autoproteolytically processed. The inactive tetrameric zymogen termed p46 autoprocesses to a smaller form termed p41, which is active only during spore germination.</text>
</comment>
<evidence type="ECO:0000313" key="7">
    <source>
        <dbReference type="Proteomes" id="UP000255326"/>
    </source>
</evidence>
<keyword evidence="7" id="KW-1185">Reference proteome</keyword>
<evidence type="ECO:0000256" key="1">
    <source>
        <dbReference type="ARBA" id="ARBA00022670"/>
    </source>
</evidence>
<dbReference type="NCBIfam" id="TIGR01441">
    <property type="entry name" value="GPR"/>
    <property type="match status" value="1"/>
</dbReference>
<proteinExistence type="inferred from homology"/>
<comment type="caution">
    <text evidence="6">The sequence shown here is derived from an EMBL/GenBank/DDBJ whole genome shotgun (WGS) entry which is preliminary data.</text>
</comment>
<dbReference type="InterPro" id="IPR005080">
    <property type="entry name" value="Peptidase_A25"/>
</dbReference>
<dbReference type="Gene3D" id="3.40.50.1450">
    <property type="entry name" value="HybD-like"/>
    <property type="match status" value="1"/>
</dbReference>
<dbReference type="GO" id="GO:0009847">
    <property type="term" value="P:spore germination"/>
    <property type="evidence" value="ECO:0007669"/>
    <property type="project" value="UniProtKB-UniRule"/>
</dbReference>
<comment type="subunit">
    <text evidence="4">Homotetramer.</text>
</comment>
<feature type="propeptide" id="PRO_5017090129" evidence="4">
    <location>
        <begin position="1"/>
        <end position="16"/>
    </location>
</feature>
<evidence type="ECO:0000256" key="5">
    <source>
        <dbReference type="SAM" id="MobiDB-lite"/>
    </source>
</evidence>
<evidence type="ECO:0000256" key="3">
    <source>
        <dbReference type="ARBA" id="ARBA00023145"/>
    </source>
</evidence>
<gene>
    <name evidence="4" type="primary">gpr</name>
    <name evidence="6" type="ORF">DFR59_10390</name>
</gene>
<accession>A0A370GK64</accession>
<reference evidence="6 7" key="1">
    <citation type="submission" date="2018-07" db="EMBL/GenBank/DDBJ databases">
        <title>Genomic Encyclopedia of Type Strains, Phase IV (KMG-IV): sequencing the most valuable type-strain genomes for metagenomic binning, comparative biology and taxonomic classification.</title>
        <authorList>
            <person name="Goeker M."/>
        </authorList>
    </citation>
    <scope>NUCLEOTIDE SEQUENCE [LARGE SCALE GENOMIC DNA]</scope>
    <source>
        <strain evidence="6 7">DSM 25281</strain>
    </source>
</reference>
<dbReference type="EMBL" id="QQAY01000003">
    <property type="protein sequence ID" value="RDI44027.1"/>
    <property type="molecule type" value="Genomic_DNA"/>
</dbReference>
<name>A0A370GK64_9BACI</name>
<sequence>MNEEQFDYDKYSVRTDLAVEAREMVLAEKAKKNNQDAANLSDIQGVIIHEKEMDGIKISQVEITPEGEETIGKKAGNYLTLEAAGIREEDTELQQKVQNIFSNEFSGFIEKAGIPKNASCLIVGLGNWNVTPDALGPKVCENVIVTKHLFELQPESVSEGYRPVSAIAPGVMGLTGIETSDIIFGITKESKPDFIIAIDALASRSVERVNSTIQISDAGINPGSGVGNKRKGLDKATLGVPVIAIGVPTVVDAVTITSDTIDYLLKHFGKEMKEGDRPSRSLAPAGMTFGEKRKLTDEDLPQVEHRKTFLGIIGTLEEQEKRKLIHEVLAPIGHNLMVTPKEVDVFIEDMANLIANGLNAALHDAVNQEDSGFKTR</sequence>
<dbReference type="GO" id="GO:0006508">
    <property type="term" value="P:proteolysis"/>
    <property type="evidence" value="ECO:0007669"/>
    <property type="project" value="UniProtKB-UniRule"/>
</dbReference>
<comment type="similarity">
    <text evidence="4">Belongs to the peptidase A25 family.</text>
</comment>
<dbReference type="Pfam" id="PF03418">
    <property type="entry name" value="Peptidase_A25"/>
    <property type="match status" value="1"/>
</dbReference>
<feature type="chain" id="PRO_5023257857" description="Germination protease" evidence="4">
    <location>
        <begin position="17"/>
        <end position="376"/>
    </location>
</feature>
<dbReference type="Proteomes" id="UP000255326">
    <property type="component" value="Unassembled WGS sequence"/>
</dbReference>
<dbReference type="SUPFAM" id="SSF53163">
    <property type="entry name" value="HybD-like"/>
    <property type="match status" value="1"/>
</dbReference>
<dbReference type="InterPro" id="IPR023430">
    <property type="entry name" value="Pept_HybD-like_dom_sf"/>
</dbReference>
<comment type="catalytic activity">
    <reaction evidence="4">
        <text>Endopeptidase action with P4 Glu or Asp, P1 preferably Glu &gt; Asp, P1' hydrophobic and P2' Ala.</text>
        <dbReference type="EC" id="3.4.24.78"/>
    </reaction>
</comment>
<keyword evidence="2 4" id="KW-0378">Hydrolase</keyword>
<dbReference type="RefSeq" id="WP_114744923.1">
    <property type="nucleotide sequence ID" value="NZ_QQAY01000003.1"/>
</dbReference>
<dbReference type="PIRSF" id="PIRSF019549">
    <property type="entry name" value="Peptidase_A25"/>
    <property type="match status" value="1"/>
</dbReference>
<evidence type="ECO:0000313" key="6">
    <source>
        <dbReference type="EMBL" id="RDI44027.1"/>
    </source>
</evidence>